<dbReference type="RefSeq" id="WP_113981556.1">
    <property type="nucleotide sequence ID" value="NZ_QMEY01000006.1"/>
</dbReference>
<organism evidence="2 3">
    <name type="scientific">Spongiactinospora rosea</name>
    <dbReference type="NCBI Taxonomy" id="2248750"/>
    <lineage>
        <taxon>Bacteria</taxon>
        <taxon>Bacillati</taxon>
        <taxon>Actinomycetota</taxon>
        <taxon>Actinomycetes</taxon>
        <taxon>Streptosporangiales</taxon>
        <taxon>Streptosporangiaceae</taxon>
        <taxon>Spongiactinospora</taxon>
    </lineage>
</organism>
<dbReference type="OrthoDB" id="6657864at2"/>
<dbReference type="CDD" id="cd00531">
    <property type="entry name" value="NTF2_like"/>
    <property type="match status" value="1"/>
</dbReference>
<feature type="domain" description="SnoaL-like" evidence="1">
    <location>
        <begin position="9"/>
        <end position="118"/>
    </location>
</feature>
<sequence>MSHSIVYDAFSALAGNDPERISALFTEDAEWLSPPGNATAVALRATDHMVGREAIARFFTEDFPRLYARDVSVAFHGVHDAGERVVVEATMTATLPDGGHYANDHCFVLELRGELIHRVREYADTARGFRAIFGEAVRLPGPAGA</sequence>
<dbReference type="Gene3D" id="3.10.450.50">
    <property type="match status" value="1"/>
</dbReference>
<gene>
    <name evidence="2" type="ORF">DP939_16235</name>
</gene>
<evidence type="ECO:0000313" key="3">
    <source>
        <dbReference type="Proteomes" id="UP000253303"/>
    </source>
</evidence>
<dbReference type="Proteomes" id="UP000253303">
    <property type="component" value="Unassembled WGS sequence"/>
</dbReference>
<keyword evidence="3" id="KW-1185">Reference proteome</keyword>
<dbReference type="Pfam" id="PF12680">
    <property type="entry name" value="SnoaL_2"/>
    <property type="match status" value="1"/>
</dbReference>
<comment type="caution">
    <text evidence="2">The sequence shown here is derived from an EMBL/GenBank/DDBJ whole genome shotgun (WGS) entry which is preliminary data.</text>
</comment>
<proteinExistence type="predicted"/>
<dbReference type="AlphaFoldDB" id="A0A366LXW7"/>
<dbReference type="SUPFAM" id="SSF54427">
    <property type="entry name" value="NTF2-like"/>
    <property type="match status" value="1"/>
</dbReference>
<name>A0A366LXW7_9ACTN</name>
<dbReference type="InterPro" id="IPR032710">
    <property type="entry name" value="NTF2-like_dom_sf"/>
</dbReference>
<evidence type="ECO:0000313" key="2">
    <source>
        <dbReference type="EMBL" id="RBQ18771.1"/>
    </source>
</evidence>
<accession>A0A366LXW7</accession>
<dbReference type="EMBL" id="QMEY01000006">
    <property type="protein sequence ID" value="RBQ18771.1"/>
    <property type="molecule type" value="Genomic_DNA"/>
</dbReference>
<reference evidence="2 3" key="1">
    <citation type="submission" date="2018-06" db="EMBL/GenBank/DDBJ databases">
        <title>Sphaerisporangium craniellae sp. nov., isolated from a marine sponge in the South China Sea.</title>
        <authorList>
            <person name="Li L."/>
        </authorList>
    </citation>
    <scope>NUCLEOTIDE SEQUENCE [LARGE SCALE GENOMIC DNA]</scope>
    <source>
        <strain evidence="2 3">LHW63015</strain>
    </source>
</reference>
<protein>
    <submittedName>
        <fullName evidence="2">Nuclear transport factor 2 family protein</fullName>
    </submittedName>
</protein>
<evidence type="ECO:0000259" key="1">
    <source>
        <dbReference type="Pfam" id="PF12680"/>
    </source>
</evidence>
<dbReference type="InterPro" id="IPR037401">
    <property type="entry name" value="SnoaL-like"/>
</dbReference>